<evidence type="ECO:0000256" key="3">
    <source>
        <dbReference type="ARBA" id="ARBA00023004"/>
    </source>
</evidence>
<keyword evidence="7" id="KW-1185">Reference proteome</keyword>
<dbReference type="CDD" id="cd01335">
    <property type="entry name" value="Radical_SAM"/>
    <property type="match status" value="1"/>
</dbReference>
<proteinExistence type="predicted"/>
<dbReference type="Gene3D" id="3.20.20.70">
    <property type="entry name" value="Aldolase class I"/>
    <property type="match status" value="1"/>
</dbReference>
<keyword evidence="4" id="KW-0411">Iron-sulfur</keyword>
<organism evidence="6 7">
    <name type="scientific">Deinococcus arenicola</name>
    <dbReference type="NCBI Taxonomy" id="2994950"/>
    <lineage>
        <taxon>Bacteria</taxon>
        <taxon>Thermotogati</taxon>
        <taxon>Deinococcota</taxon>
        <taxon>Deinococci</taxon>
        <taxon>Deinococcales</taxon>
        <taxon>Deinococcaceae</taxon>
        <taxon>Deinococcus</taxon>
    </lineage>
</organism>
<evidence type="ECO:0000256" key="2">
    <source>
        <dbReference type="ARBA" id="ARBA00022723"/>
    </source>
</evidence>
<keyword evidence="2" id="KW-0479">Metal-binding</keyword>
<dbReference type="EMBL" id="JAPMIV010000002">
    <property type="protein sequence ID" value="MDV6373417.1"/>
    <property type="molecule type" value="Genomic_DNA"/>
</dbReference>
<dbReference type="Proteomes" id="UP001276150">
    <property type="component" value="Unassembled WGS sequence"/>
</dbReference>
<sequence>MELDHLSVIYRGPLSSCNYACPYCPFAKHTETRAEHAADARALTRFTDWAAAQPFPLSIFFTPWGEALVRPRYQQALARLSHLPHIQQLAIQTNLSGSLKWLEEADKSRIGLWATYHPGEVGQERFLTRCAELDARGVRYSVGVVGKKGHFEDIEAMRAALPAHIYLWVNAFKVGDGYYSEGDLARLSAVDPLFEVNTRRYRTRGLPCGAGETVISVEGDGTARRCHFIERPIGNIYAQDVRELLRPRPCSRASCECHIGYVHLPELDAAQVYGDGLLARIPDPAVWADRERLEAYLERAREVGSSSRAVSPRQASHRAEST</sequence>
<dbReference type="InterPro" id="IPR047771">
    <property type="entry name" value="Radical_SAM_STM4011-like"/>
</dbReference>
<reference evidence="6 7" key="1">
    <citation type="submission" date="2022-11" db="EMBL/GenBank/DDBJ databases">
        <title>Deinococcus ZS9-10, Low Temperature and Draught-tolerating, UV-resistant Bacteria from Continental Antarctica.</title>
        <authorList>
            <person name="Cheng L."/>
        </authorList>
    </citation>
    <scope>NUCLEOTIDE SEQUENCE [LARGE SCALE GENOMIC DNA]</scope>
    <source>
        <strain evidence="6 7">ZS9-10</strain>
    </source>
</reference>
<keyword evidence="3" id="KW-0408">Iron</keyword>
<evidence type="ECO:0000256" key="4">
    <source>
        <dbReference type="ARBA" id="ARBA00023014"/>
    </source>
</evidence>
<comment type="caution">
    <text evidence="6">The sequence shown here is derived from an EMBL/GenBank/DDBJ whole genome shotgun (WGS) entry which is preliminary data.</text>
</comment>
<name>A0ABU4DN84_9DEIO</name>
<protein>
    <submittedName>
        <fullName evidence="6">STM4011 family radical SAM protein</fullName>
    </submittedName>
</protein>
<evidence type="ECO:0000256" key="1">
    <source>
        <dbReference type="ARBA" id="ARBA00022691"/>
    </source>
</evidence>
<keyword evidence="1" id="KW-0949">S-adenosyl-L-methionine</keyword>
<accession>A0ABU4DN84</accession>
<dbReference type="NCBIfam" id="NF038073">
    <property type="entry name" value="rSAM_STM4011"/>
    <property type="match status" value="1"/>
</dbReference>
<evidence type="ECO:0000313" key="7">
    <source>
        <dbReference type="Proteomes" id="UP001276150"/>
    </source>
</evidence>
<dbReference type="SUPFAM" id="SSF102114">
    <property type="entry name" value="Radical SAM enzymes"/>
    <property type="match status" value="1"/>
</dbReference>
<feature type="region of interest" description="Disordered" evidence="5">
    <location>
        <begin position="302"/>
        <end position="322"/>
    </location>
</feature>
<dbReference type="RefSeq" id="WP_317638720.1">
    <property type="nucleotide sequence ID" value="NZ_JAPMIV010000002.1"/>
</dbReference>
<gene>
    <name evidence="6" type="ORF">ORD21_02250</name>
</gene>
<evidence type="ECO:0000256" key="5">
    <source>
        <dbReference type="SAM" id="MobiDB-lite"/>
    </source>
</evidence>
<dbReference type="SFLD" id="SFLDS00029">
    <property type="entry name" value="Radical_SAM"/>
    <property type="match status" value="1"/>
</dbReference>
<dbReference type="InterPro" id="IPR013785">
    <property type="entry name" value="Aldolase_TIM"/>
</dbReference>
<dbReference type="InterPro" id="IPR007197">
    <property type="entry name" value="rSAM"/>
</dbReference>
<dbReference type="InterPro" id="IPR058240">
    <property type="entry name" value="rSAM_sf"/>
</dbReference>
<evidence type="ECO:0000313" key="6">
    <source>
        <dbReference type="EMBL" id="MDV6373417.1"/>
    </source>
</evidence>